<name>A0ABN2TCG0_9ACTN</name>
<comment type="caution">
    <text evidence="4">The sequence shown here is derived from an EMBL/GenBank/DDBJ whole genome shotgun (WGS) entry which is preliminary data.</text>
</comment>
<accession>A0ABN2TCG0</accession>
<feature type="region of interest" description="Disordered" evidence="2">
    <location>
        <begin position="40"/>
        <end position="60"/>
    </location>
</feature>
<protein>
    <submittedName>
        <fullName evidence="4">Universal stress protein</fullName>
    </submittedName>
</protein>
<dbReference type="SUPFAM" id="SSF52402">
    <property type="entry name" value="Adenine nucleotide alpha hydrolases-like"/>
    <property type="match status" value="2"/>
</dbReference>
<dbReference type="InterPro" id="IPR006016">
    <property type="entry name" value="UspA"/>
</dbReference>
<evidence type="ECO:0000256" key="1">
    <source>
        <dbReference type="ARBA" id="ARBA00008791"/>
    </source>
</evidence>
<gene>
    <name evidence="4" type="ORF">GCM10009838_83620</name>
</gene>
<evidence type="ECO:0000313" key="4">
    <source>
        <dbReference type="EMBL" id="GAA2004684.1"/>
    </source>
</evidence>
<dbReference type="PANTHER" id="PTHR46553:SF3">
    <property type="entry name" value="ADENINE NUCLEOTIDE ALPHA HYDROLASES-LIKE SUPERFAMILY PROTEIN"/>
    <property type="match status" value="1"/>
</dbReference>
<proteinExistence type="inferred from homology"/>
<evidence type="ECO:0000259" key="3">
    <source>
        <dbReference type="Pfam" id="PF00582"/>
    </source>
</evidence>
<dbReference type="PRINTS" id="PR01438">
    <property type="entry name" value="UNVRSLSTRESS"/>
</dbReference>
<feature type="domain" description="UspA" evidence="3">
    <location>
        <begin position="3"/>
        <end position="149"/>
    </location>
</feature>
<dbReference type="RefSeq" id="WP_344662783.1">
    <property type="nucleotide sequence ID" value="NZ_BAAAQM010000083.1"/>
</dbReference>
<dbReference type="Pfam" id="PF00582">
    <property type="entry name" value="Usp"/>
    <property type="match status" value="2"/>
</dbReference>
<evidence type="ECO:0000256" key="2">
    <source>
        <dbReference type="SAM" id="MobiDB-lite"/>
    </source>
</evidence>
<evidence type="ECO:0000313" key="5">
    <source>
        <dbReference type="Proteomes" id="UP001499854"/>
    </source>
</evidence>
<sequence>MKTTVVVGYDRTEPSDAALAEAAREAVMRGAALDVVTAFRQPPATGPNGPNGPNGPAGPWSADLGDLAYKTAFDVAQHGAYLAHERYPHLTATPCAVSGPAGSTVAQAARGAGLLVVGSRGHGGFAGLQLGSTSMRALADATCPVLVVRGREDGRAHDRVVAAVDIDGPCEQVLDFAFDEASRRGTRLTVVHVWDEPWIVAYGRDDPGIAEDIALIEAEREERLLGLVHTVQPRHPEVRPYHQVATGSAGRLLVEATHRADLLVTGARRHSRGRQGLRLGPVTQTLLHHAGCPVAVVPLG</sequence>
<dbReference type="PANTHER" id="PTHR46553">
    <property type="entry name" value="ADENINE NUCLEOTIDE ALPHA HYDROLASES-LIKE SUPERFAMILY PROTEIN"/>
    <property type="match status" value="1"/>
</dbReference>
<organism evidence="4 5">
    <name type="scientific">Catenulispora subtropica</name>
    <dbReference type="NCBI Taxonomy" id="450798"/>
    <lineage>
        <taxon>Bacteria</taxon>
        <taxon>Bacillati</taxon>
        <taxon>Actinomycetota</taxon>
        <taxon>Actinomycetes</taxon>
        <taxon>Catenulisporales</taxon>
        <taxon>Catenulisporaceae</taxon>
        <taxon>Catenulispora</taxon>
    </lineage>
</organism>
<comment type="similarity">
    <text evidence="1">Belongs to the universal stress protein A family.</text>
</comment>
<keyword evidence="5" id="KW-1185">Reference proteome</keyword>
<feature type="domain" description="UspA" evidence="3">
    <location>
        <begin position="158"/>
        <end position="298"/>
    </location>
</feature>
<dbReference type="InterPro" id="IPR014729">
    <property type="entry name" value="Rossmann-like_a/b/a_fold"/>
</dbReference>
<reference evidence="4 5" key="1">
    <citation type="journal article" date="2019" name="Int. J. Syst. Evol. Microbiol.">
        <title>The Global Catalogue of Microorganisms (GCM) 10K type strain sequencing project: providing services to taxonomists for standard genome sequencing and annotation.</title>
        <authorList>
            <consortium name="The Broad Institute Genomics Platform"/>
            <consortium name="The Broad Institute Genome Sequencing Center for Infectious Disease"/>
            <person name="Wu L."/>
            <person name="Ma J."/>
        </authorList>
    </citation>
    <scope>NUCLEOTIDE SEQUENCE [LARGE SCALE GENOMIC DNA]</scope>
    <source>
        <strain evidence="4 5">JCM 16013</strain>
    </source>
</reference>
<dbReference type="InterPro" id="IPR006015">
    <property type="entry name" value="Universal_stress_UspA"/>
</dbReference>
<dbReference type="EMBL" id="BAAAQM010000083">
    <property type="protein sequence ID" value="GAA2004684.1"/>
    <property type="molecule type" value="Genomic_DNA"/>
</dbReference>
<dbReference type="Gene3D" id="3.40.50.620">
    <property type="entry name" value="HUPs"/>
    <property type="match status" value="2"/>
</dbReference>
<dbReference type="Proteomes" id="UP001499854">
    <property type="component" value="Unassembled WGS sequence"/>
</dbReference>